<dbReference type="EC" id="2.7.1.29" evidence="3"/>
<evidence type="ECO:0000259" key="18">
    <source>
        <dbReference type="PROSITE" id="PS51480"/>
    </source>
</evidence>
<dbReference type="EC" id="4.6.1.15" evidence="5"/>
<dbReference type="AlphaFoldDB" id="A0AA89BZM1"/>
<comment type="function">
    <text evidence="13">Catalyzes both the phosphorylation of dihydroxyacetone and of glyceraldehyde, and the splitting of ribonucleoside diphosphate-X compounds among which FAD is the best substrate. Represses IFIH1-mediated cellular antiviral response.</text>
</comment>
<dbReference type="SUPFAM" id="SSF101473">
    <property type="entry name" value="DhaL-like"/>
    <property type="match status" value="1"/>
</dbReference>
<dbReference type="Gene3D" id="3.40.50.10440">
    <property type="entry name" value="Dihydroxyacetone kinase, domain 1"/>
    <property type="match status" value="2"/>
</dbReference>
<dbReference type="Pfam" id="PF02733">
    <property type="entry name" value="Dak1"/>
    <property type="match status" value="1"/>
</dbReference>
<evidence type="ECO:0000256" key="8">
    <source>
        <dbReference type="ARBA" id="ARBA00022741"/>
    </source>
</evidence>
<evidence type="ECO:0000313" key="20">
    <source>
        <dbReference type="EMBL" id="KAK3093627.1"/>
    </source>
</evidence>
<dbReference type="InterPro" id="IPR004006">
    <property type="entry name" value="DhaK_dom"/>
</dbReference>
<evidence type="ECO:0000256" key="1">
    <source>
        <dbReference type="ARBA" id="ARBA00004778"/>
    </source>
</evidence>
<dbReference type="SUPFAM" id="SSF82549">
    <property type="entry name" value="DAK1/DegV-like"/>
    <property type="match status" value="2"/>
</dbReference>
<evidence type="ECO:0000313" key="21">
    <source>
        <dbReference type="Proteomes" id="UP001186944"/>
    </source>
</evidence>
<name>A0AA89BZM1_PINIB</name>
<comment type="subunit">
    <text evidence="14">Homodimer. Interacts with IFIH1 (via the CARD domains), the interaction is inhibited by viral infection.</text>
</comment>
<evidence type="ECO:0000256" key="13">
    <source>
        <dbReference type="ARBA" id="ARBA00045490"/>
    </source>
</evidence>
<evidence type="ECO:0000256" key="6">
    <source>
        <dbReference type="ARBA" id="ARBA00018932"/>
    </source>
</evidence>
<dbReference type="EMBL" id="VSWD01000009">
    <property type="protein sequence ID" value="KAK3093627.1"/>
    <property type="molecule type" value="Genomic_DNA"/>
</dbReference>
<keyword evidence="11" id="KW-0170">Cobalt</keyword>
<comment type="catalytic activity">
    <reaction evidence="15">
        <text>D-glyceraldehyde + ATP = D-glyceraldehyde 3-phosphate + ADP + H(+)</text>
        <dbReference type="Rhea" id="RHEA:13941"/>
        <dbReference type="ChEBI" id="CHEBI:15378"/>
        <dbReference type="ChEBI" id="CHEBI:17378"/>
        <dbReference type="ChEBI" id="CHEBI:30616"/>
        <dbReference type="ChEBI" id="CHEBI:59776"/>
        <dbReference type="ChEBI" id="CHEBI:456216"/>
        <dbReference type="EC" id="2.7.1.28"/>
    </reaction>
</comment>
<comment type="similarity">
    <text evidence="2">Belongs to the dihydroxyacetone kinase (DAK) family.</text>
</comment>
<comment type="catalytic activity">
    <reaction evidence="17">
        <text>dihydroxyacetone + ATP = dihydroxyacetone phosphate + ADP + H(+)</text>
        <dbReference type="Rhea" id="RHEA:15773"/>
        <dbReference type="ChEBI" id="CHEBI:15378"/>
        <dbReference type="ChEBI" id="CHEBI:16016"/>
        <dbReference type="ChEBI" id="CHEBI:30616"/>
        <dbReference type="ChEBI" id="CHEBI:57642"/>
        <dbReference type="ChEBI" id="CHEBI:456216"/>
        <dbReference type="EC" id="2.7.1.29"/>
    </reaction>
</comment>
<dbReference type="PANTHER" id="PTHR28629">
    <property type="entry name" value="TRIOKINASE/FMN CYCLASE"/>
    <property type="match status" value="1"/>
</dbReference>
<evidence type="ECO:0000256" key="5">
    <source>
        <dbReference type="ARBA" id="ARBA00012578"/>
    </source>
</evidence>
<sequence length="662" mass="69305">MSSASKKLINSVERCVDEALEGLVAVNPAVRLLEGHRVVVRGDIRDVVNSSKVTLLSGGGSGHEPAHPGYIGRGMLSASVAGAVFTSPPPGDILAALRTISTPDSAGTIIIVTNYTGDRLNFGLAMERGLQEGLKIEMVIVGDDCALTSNDKTAGRRGLVGTMLIDKVAGTLIIVKNYTGDRLNFGLAAERAKAEGLKVNMVVVGEDSALTSSDKTAGRRGLCGTVFMHKICGALAEEGRSLEDITKIARDAATKMGTIGVSLTPCSVPGAGPSFQLGADEMELGLGMTSQQVHIIFLQLLSAKEVVTMMLDHMTNTQSSTHLPVKKGDKVACMVNNLGGTSVLEMSIIAREAISQLESRGVVVERAYCASFMTSLEMAGVSITLLHLDDTLRKCLDADTTAPGWSKPWLPQGETTRVTPTPMVYQQKADTAEISTQGANVSKEEAAVIYKIIKLIAERLIAAEEKLNSLDKESGDGDCGSTLARGSLKIQSKLGSLESPGLPVGNPSQLALTLAGIVEDSMGGSSGGLYSLFCTAASVPLQKGSSGTQWCEALKAGISTIMRYGGAEPGDRTMLDALHAAGTVFTEAVGKKSAMEAFTDAVQAADKAAQSTATMKARAGRASYVSADHLKNPDPGAVAVTIWMKAILDCTETMNSFVILLH</sequence>
<evidence type="ECO:0000256" key="2">
    <source>
        <dbReference type="ARBA" id="ARBA00008757"/>
    </source>
</evidence>
<comment type="catalytic activity">
    <reaction evidence="16">
        <text>FAD = riboflavin cyclic-4',5'-phosphate + AMP + H(+)</text>
        <dbReference type="Rhea" id="RHEA:13729"/>
        <dbReference type="ChEBI" id="CHEBI:15378"/>
        <dbReference type="ChEBI" id="CHEBI:57692"/>
        <dbReference type="ChEBI" id="CHEBI:76202"/>
        <dbReference type="ChEBI" id="CHEBI:456215"/>
        <dbReference type="EC" id="4.6.1.15"/>
    </reaction>
</comment>
<comment type="caution">
    <text evidence="20">The sequence shown here is derived from an EMBL/GenBank/DDBJ whole genome shotgun (WGS) entry which is preliminary data.</text>
</comment>
<accession>A0AA89BZM1</accession>
<dbReference type="PROSITE" id="PS51481">
    <property type="entry name" value="DHAK"/>
    <property type="match status" value="1"/>
</dbReference>
<dbReference type="EC" id="2.7.1.28" evidence="4"/>
<evidence type="ECO:0000256" key="11">
    <source>
        <dbReference type="ARBA" id="ARBA00023285"/>
    </source>
</evidence>
<dbReference type="GO" id="GO:0004371">
    <property type="term" value="F:glycerone kinase activity"/>
    <property type="evidence" value="ECO:0007669"/>
    <property type="project" value="UniProtKB-EC"/>
</dbReference>
<dbReference type="Pfam" id="PF02734">
    <property type="entry name" value="Dak2"/>
    <property type="match status" value="1"/>
</dbReference>
<evidence type="ECO:0000256" key="15">
    <source>
        <dbReference type="ARBA" id="ARBA00047974"/>
    </source>
</evidence>
<evidence type="ECO:0000256" key="10">
    <source>
        <dbReference type="ARBA" id="ARBA00022840"/>
    </source>
</evidence>
<evidence type="ECO:0000256" key="17">
    <source>
        <dbReference type="ARBA" id="ARBA00048898"/>
    </source>
</evidence>
<dbReference type="InterPro" id="IPR036117">
    <property type="entry name" value="DhaL_dom_sf"/>
</dbReference>
<keyword evidence="7" id="KW-0808">Transferase</keyword>
<evidence type="ECO:0000256" key="4">
    <source>
        <dbReference type="ARBA" id="ARBA00012110"/>
    </source>
</evidence>
<dbReference type="GO" id="GO:0034012">
    <property type="term" value="F:FAD-AMP lyase (cyclizing) activity"/>
    <property type="evidence" value="ECO:0007669"/>
    <property type="project" value="UniProtKB-EC"/>
</dbReference>
<evidence type="ECO:0000256" key="3">
    <source>
        <dbReference type="ARBA" id="ARBA00012107"/>
    </source>
</evidence>
<reference evidence="20" key="1">
    <citation type="submission" date="2019-08" db="EMBL/GenBank/DDBJ databases">
        <title>The improved chromosome-level genome for the pearl oyster Pinctada fucata martensii using PacBio sequencing and Hi-C.</title>
        <authorList>
            <person name="Zheng Z."/>
        </authorList>
    </citation>
    <scope>NUCLEOTIDE SEQUENCE</scope>
    <source>
        <strain evidence="20">ZZ-2019</strain>
        <tissue evidence="20">Adductor muscle</tissue>
    </source>
</reference>
<keyword evidence="10" id="KW-0067">ATP-binding</keyword>
<evidence type="ECO:0000256" key="9">
    <source>
        <dbReference type="ARBA" id="ARBA00022777"/>
    </source>
</evidence>
<evidence type="ECO:0000256" key="12">
    <source>
        <dbReference type="ARBA" id="ARBA00032426"/>
    </source>
</evidence>
<proteinExistence type="inferred from homology"/>
<dbReference type="GO" id="GO:0019563">
    <property type="term" value="P:glycerol catabolic process"/>
    <property type="evidence" value="ECO:0007669"/>
    <property type="project" value="TreeGrafter"/>
</dbReference>
<dbReference type="PROSITE" id="PS51480">
    <property type="entry name" value="DHAL"/>
    <property type="match status" value="1"/>
</dbReference>
<dbReference type="GO" id="GO:0050354">
    <property type="term" value="F:triokinase activity"/>
    <property type="evidence" value="ECO:0007669"/>
    <property type="project" value="UniProtKB-EC"/>
</dbReference>
<dbReference type="Proteomes" id="UP001186944">
    <property type="component" value="Unassembled WGS sequence"/>
</dbReference>
<dbReference type="GO" id="GO:0005524">
    <property type="term" value="F:ATP binding"/>
    <property type="evidence" value="ECO:0007669"/>
    <property type="project" value="UniProtKB-KW"/>
</dbReference>
<dbReference type="GO" id="GO:0005829">
    <property type="term" value="C:cytosol"/>
    <property type="evidence" value="ECO:0007669"/>
    <property type="project" value="TreeGrafter"/>
</dbReference>
<gene>
    <name evidence="20" type="ORF">FSP39_018283</name>
</gene>
<keyword evidence="8" id="KW-0547">Nucleotide-binding</keyword>
<organism evidence="20 21">
    <name type="scientific">Pinctada imbricata</name>
    <name type="common">Atlantic pearl-oyster</name>
    <name type="synonym">Pinctada martensii</name>
    <dbReference type="NCBI Taxonomy" id="66713"/>
    <lineage>
        <taxon>Eukaryota</taxon>
        <taxon>Metazoa</taxon>
        <taxon>Spiralia</taxon>
        <taxon>Lophotrochozoa</taxon>
        <taxon>Mollusca</taxon>
        <taxon>Bivalvia</taxon>
        <taxon>Autobranchia</taxon>
        <taxon>Pteriomorphia</taxon>
        <taxon>Pterioida</taxon>
        <taxon>Pterioidea</taxon>
        <taxon>Pteriidae</taxon>
        <taxon>Pinctada</taxon>
    </lineage>
</organism>
<comment type="pathway">
    <text evidence="1">Polyol metabolism; glycerol fermentation; glycerone phosphate from glycerol (oxidative route): step 2/2.</text>
</comment>
<evidence type="ECO:0000256" key="16">
    <source>
        <dbReference type="ARBA" id="ARBA00048526"/>
    </source>
</evidence>
<dbReference type="Gene3D" id="1.25.40.340">
    <property type="match status" value="1"/>
</dbReference>
<dbReference type="FunFam" id="1.25.40.340:FF:000001">
    <property type="entry name" value="Dihydroxyacetone kinase 1"/>
    <property type="match status" value="1"/>
</dbReference>
<protein>
    <recommendedName>
        <fullName evidence="6">Triokinase/FMN cyclase</fullName>
        <ecNumber evidence="4">2.7.1.28</ecNumber>
        <ecNumber evidence="3">2.7.1.29</ecNumber>
        <ecNumber evidence="5">4.6.1.15</ecNumber>
    </recommendedName>
    <alternativeName>
        <fullName evidence="12">Bifunctional ATP-dependent dihydroxyacetone kinase/FAD-AMP lyase (cyclizing)</fullName>
    </alternativeName>
</protein>
<feature type="domain" description="DhaL" evidence="18">
    <location>
        <begin position="447"/>
        <end position="649"/>
    </location>
</feature>
<dbReference type="InterPro" id="IPR050861">
    <property type="entry name" value="Dihydroxyacetone_Kinase"/>
</dbReference>
<evidence type="ECO:0000256" key="7">
    <source>
        <dbReference type="ARBA" id="ARBA00022679"/>
    </source>
</evidence>
<evidence type="ECO:0000256" key="14">
    <source>
        <dbReference type="ARBA" id="ARBA00046681"/>
    </source>
</evidence>
<dbReference type="FunFam" id="3.30.1180.20:FF:000001">
    <property type="entry name" value="Dihydroxyacetone kinase 1"/>
    <property type="match status" value="1"/>
</dbReference>
<dbReference type="Gene3D" id="3.30.1180.20">
    <property type="entry name" value="Dihydroxyacetone kinase, domain 2"/>
    <property type="match status" value="1"/>
</dbReference>
<dbReference type="PANTHER" id="PTHR28629:SF4">
    <property type="entry name" value="TRIOKINASE_FMN CYCLASE"/>
    <property type="match status" value="1"/>
</dbReference>
<keyword evidence="9" id="KW-0418">Kinase</keyword>
<evidence type="ECO:0000259" key="19">
    <source>
        <dbReference type="PROSITE" id="PS51481"/>
    </source>
</evidence>
<feature type="domain" description="DhaK" evidence="19">
    <location>
        <begin position="11"/>
        <end position="405"/>
    </location>
</feature>
<keyword evidence="21" id="KW-1185">Reference proteome</keyword>
<dbReference type="SMART" id="SM01120">
    <property type="entry name" value="Dak2"/>
    <property type="match status" value="1"/>
</dbReference>
<dbReference type="FunFam" id="3.40.50.10440:FF:000001">
    <property type="entry name" value="Dihydroxyacetone kinase, DhaK subunit"/>
    <property type="match status" value="1"/>
</dbReference>
<dbReference type="InterPro" id="IPR004007">
    <property type="entry name" value="DhaL_dom"/>
</dbReference>